<keyword evidence="3" id="KW-0309">Germination</keyword>
<keyword evidence="4" id="KW-0732">Signal</keyword>
<accession>A0A3D9S754</accession>
<dbReference type="GO" id="GO:0016020">
    <property type="term" value="C:membrane"/>
    <property type="evidence" value="ECO:0007669"/>
    <property type="project" value="UniProtKB-SubCell"/>
</dbReference>
<evidence type="ECO:0000256" key="5">
    <source>
        <dbReference type="ARBA" id="ARBA00023136"/>
    </source>
</evidence>
<name>A0A3D9S754_9BACL</name>
<keyword evidence="5" id="KW-0472">Membrane</keyword>
<protein>
    <submittedName>
        <fullName evidence="10">Spore germination protein KC</fullName>
    </submittedName>
</protein>
<dbReference type="PROSITE" id="PS51257">
    <property type="entry name" value="PROKAR_LIPOPROTEIN"/>
    <property type="match status" value="1"/>
</dbReference>
<keyword evidence="7" id="KW-0449">Lipoprotein</keyword>
<dbReference type="NCBIfam" id="TIGR02887">
    <property type="entry name" value="spore_ger_x_C"/>
    <property type="match status" value="1"/>
</dbReference>
<dbReference type="OrthoDB" id="9816067at2"/>
<dbReference type="GO" id="GO:0009847">
    <property type="term" value="P:spore germination"/>
    <property type="evidence" value="ECO:0007669"/>
    <property type="project" value="InterPro"/>
</dbReference>
<evidence type="ECO:0000256" key="4">
    <source>
        <dbReference type="ARBA" id="ARBA00022729"/>
    </source>
</evidence>
<dbReference type="Pfam" id="PF25198">
    <property type="entry name" value="Spore_GerAC_N"/>
    <property type="match status" value="1"/>
</dbReference>
<sequence>MKHLMKQLLCLGLLANLLLLSGCWDRTEINDLAFITGSAFDLSKSGKYILSIQIAIPQGGTGSGDTGQQEKFFVLSAEGSNASEAFELIQKKSSRRLFTAHRSVIFIGESLGRRGINDVLDVFAHDPRQRLRTYIMVVKGGEGKRILETRYPFEQVSVESIKELEGLDTEVAVTLRDYYISASSQGISPVMGVIEPEVNPQGGEKRNELYRQAGTAIFKDAKLVGILNGNETSGFLWAADRMKQGRINAVLPNGQGIVGIVLNATKRRMVTEVQGDKVKVKLKLQGKGSIVENNTHLDVSRPKNRALVEQVLEKSIEEQVRHLISQLQKKYRADSLGIGQELYREHPKLWKQLQNSWEDKFPEAEVSVAVQLSILGSGMAGPPLQFNDKEIIK</sequence>
<dbReference type="AlphaFoldDB" id="A0A3D9S754"/>
<evidence type="ECO:0000259" key="9">
    <source>
        <dbReference type="Pfam" id="PF25198"/>
    </source>
</evidence>
<evidence type="ECO:0000256" key="2">
    <source>
        <dbReference type="ARBA" id="ARBA00007886"/>
    </source>
</evidence>
<gene>
    <name evidence="10" type="ORF">A8990_107106</name>
</gene>
<comment type="caution">
    <text evidence="10">The sequence shown here is derived from an EMBL/GenBank/DDBJ whole genome shotgun (WGS) entry which is preliminary data.</text>
</comment>
<evidence type="ECO:0000256" key="6">
    <source>
        <dbReference type="ARBA" id="ARBA00023139"/>
    </source>
</evidence>
<organism evidence="10 11">
    <name type="scientific">Paenibacillus taihuensis</name>
    <dbReference type="NCBI Taxonomy" id="1156355"/>
    <lineage>
        <taxon>Bacteria</taxon>
        <taxon>Bacillati</taxon>
        <taxon>Bacillota</taxon>
        <taxon>Bacilli</taxon>
        <taxon>Bacillales</taxon>
        <taxon>Paenibacillaceae</taxon>
        <taxon>Paenibacillus</taxon>
    </lineage>
</organism>
<evidence type="ECO:0000313" key="10">
    <source>
        <dbReference type="EMBL" id="REE89010.1"/>
    </source>
</evidence>
<dbReference type="Gene3D" id="3.30.300.210">
    <property type="entry name" value="Nutrient germinant receptor protein C, domain 3"/>
    <property type="match status" value="1"/>
</dbReference>
<evidence type="ECO:0000256" key="1">
    <source>
        <dbReference type="ARBA" id="ARBA00004635"/>
    </source>
</evidence>
<comment type="similarity">
    <text evidence="2">Belongs to the GerABKC lipoprotein family.</text>
</comment>
<evidence type="ECO:0000313" key="11">
    <source>
        <dbReference type="Proteomes" id="UP000256304"/>
    </source>
</evidence>
<evidence type="ECO:0000256" key="7">
    <source>
        <dbReference type="ARBA" id="ARBA00023288"/>
    </source>
</evidence>
<feature type="domain" description="Spore germination protein N-terminal" evidence="9">
    <location>
        <begin position="25"/>
        <end position="195"/>
    </location>
</feature>
<dbReference type="EMBL" id="QTTN01000007">
    <property type="protein sequence ID" value="REE89010.1"/>
    <property type="molecule type" value="Genomic_DNA"/>
</dbReference>
<dbReference type="InterPro" id="IPR046953">
    <property type="entry name" value="Spore_GerAC-like_C"/>
</dbReference>
<dbReference type="RefSeq" id="WP_116188515.1">
    <property type="nucleotide sequence ID" value="NZ_QTTN01000007.1"/>
</dbReference>
<proteinExistence type="inferred from homology"/>
<feature type="domain" description="Spore germination GerAC-like C-terminal" evidence="8">
    <location>
        <begin position="214"/>
        <end position="378"/>
    </location>
</feature>
<dbReference type="InterPro" id="IPR008844">
    <property type="entry name" value="Spore_GerAC-like"/>
</dbReference>
<dbReference type="PANTHER" id="PTHR35789">
    <property type="entry name" value="SPORE GERMINATION PROTEIN B3"/>
    <property type="match status" value="1"/>
</dbReference>
<reference evidence="10 11" key="1">
    <citation type="submission" date="2018-08" db="EMBL/GenBank/DDBJ databases">
        <title>Genomic Encyclopedia of Type Strains, Phase III (KMG-III): the genomes of soil and plant-associated and newly described type strains.</title>
        <authorList>
            <person name="Whitman W."/>
        </authorList>
    </citation>
    <scope>NUCLEOTIDE SEQUENCE [LARGE SCALE GENOMIC DNA]</scope>
    <source>
        <strain evidence="10 11">CGMCC 1.10966</strain>
    </source>
</reference>
<evidence type="ECO:0000259" key="8">
    <source>
        <dbReference type="Pfam" id="PF05504"/>
    </source>
</evidence>
<dbReference type="Gene3D" id="6.20.190.10">
    <property type="entry name" value="Nutrient germinant receptor protein C, domain 1"/>
    <property type="match status" value="1"/>
</dbReference>
<evidence type="ECO:0000256" key="3">
    <source>
        <dbReference type="ARBA" id="ARBA00022544"/>
    </source>
</evidence>
<dbReference type="PANTHER" id="PTHR35789:SF1">
    <property type="entry name" value="SPORE GERMINATION PROTEIN B3"/>
    <property type="match status" value="1"/>
</dbReference>
<dbReference type="InterPro" id="IPR038501">
    <property type="entry name" value="Spore_GerAC_C_sf"/>
</dbReference>
<dbReference type="InterPro" id="IPR057336">
    <property type="entry name" value="GerAC_N"/>
</dbReference>
<dbReference type="Pfam" id="PF05504">
    <property type="entry name" value="Spore_GerAC"/>
    <property type="match status" value="1"/>
</dbReference>
<keyword evidence="6" id="KW-0564">Palmitate</keyword>
<dbReference type="Proteomes" id="UP000256304">
    <property type="component" value="Unassembled WGS sequence"/>
</dbReference>
<keyword evidence="11" id="KW-1185">Reference proteome</keyword>
<comment type="subcellular location">
    <subcellularLocation>
        <location evidence="1">Membrane</location>
        <topology evidence="1">Lipid-anchor</topology>
    </subcellularLocation>
</comment>